<evidence type="ECO:0000313" key="2">
    <source>
        <dbReference type="Proteomes" id="UP001302666"/>
    </source>
</evidence>
<proteinExistence type="predicted"/>
<protein>
    <recommendedName>
        <fullName evidence="3">Peptidase M15C domain-containing protein</fullName>
    </recommendedName>
</protein>
<reference evidence="1 2" key="1">
    <citation type="submission" date="2023-10" db="EMBL/GenBank/DDBJ databases">
        <title>Eight complete genome sequences of bacteria isolated from laboratory stock of Giant Kelp gametophytes.</title>
        <authorList>
            <person name="Tolentino B."/>
            <person name="Nuzhdin S."/>
        </authorList>
    </citation>
    <scope>NUCLEOTIDE SEQUENCE [LARGE SCALE GENOMIC DNA]</scope>
    <source>
        <strain evidence="1 2">LC.270.F.C4</strain>
    </source>
</reference>
<keyword evidence="2" id="KW-1185">Reference proteome</keyword>
<dbReference type="EMBL" id="CP136704">
    <property type="protein sequence ID" value="WOI32894.1"/>
    <property type="molecule type" value="Genomic_DNA"/>
</dbReference>
<evidence type="ECO:0008006" key="3">
    <source>
        <dbReference type="Google" id="ProtNLM"/>
    </source>
</evidence>
<sequence length="247" mass="27020">MYSDRVKRVQRLLRVEARYTGAIDGITGARTLSAVACVPEVRNRPDLIGVDRQLVAAGQAVLASLGHDPGPVDGHWGPQTDAAYLAWSGAGLPWRQADMASRFGPAGSARCTAGRVTVPWRMVLAWDTAEVITSFSCHELVAPSAQRAFDRIAAIYATSQIEDLGLHLFGGCFNHRTKRGGTSLSTHAYGIAIDFDPARNRLNWGKDRARLAHRDAVPFWDVWAAEGWTSLGRARDFDWMHVQAVGL</sequence>
<name>A0ABZ0HE35_TRISK</name>
<evidence type="ECO:0000313" key="1">
    <source>
        <dbReference type="EMBL" id="WOI32894.1"/>
    </source>
</evidence>
<dbReference type="RefSeq" id="WP_317385167.1">
    <property type="nucleotide sequence ID" value="NZ_CP136704.1"/>
</dbReference>
<gene>
    <name evidence="1" type="ORF">R1T40_18450</name>
</gene>
<dbReference type="SUPFAM" id="SSF55166">
    <property type="entry name" value="Hedgehog/DD-peptidase"/>
    <property type="match status" value="1"/>
</dbReference>
<accession>A0ABZ0HE35</accession>
<organism evidence="1 2">
    <name type="scientific">Tritonibacter scottomollicae</name>
    <name type="common">Epibacterium scottomollicae</name>
    <dbReference type="NCBI Taxonomy" id="483013"/>
    <lineage>
        <taxon>Bacteria</taxon>
        <taxon>Pseudomonadati</taxon>
        <taxon>Pseudomonadota</taxon>
        <taxon>Alphaproteobacteria</taxon>
        <taxon>Rhodobacterales</taxon>
        <taxon>Paracoccaceae</taxon>
        <taxon>Tritonibacter</taxon>
    </lineage>
</organism>
<dbReference type="InterPro" id="IPR009045">
    <property type="entry name" value="Zn_M74/Hedgehog-like"/>
</dbReference>
<dbReference type="Proteomes" id="UP001302666">
    <property type="component" value="Chromosome"/>
</dbReference>